<gene>
    <name evidence="1" type="ORF">LRLP16767_LRLP167_00486</name>
</gene>
<accession>A0A0U5JYV3</accession>
<protein>
    <submittedName>
        <fullName evidence="1">Uncharacterized protein</fullName>
    </submittedName>
</protein>
<sequence length="37" mass="4236">MADLSPKYEKGIILDANHNFYAYLGDHAVYIFGLFID</sequence>
<dbReference type="AlphaFoldDB" id="A0A0U5JYV3"/>
<reference evidence="1" key="1">
    <citation type="submission" date="2015-10" db="EMBL/GenBank/DDBJ databases">
        <authorList>
            <person name="Gilbert D.G."/>
        </authorList>
    </citation>
    <scope>NUCLEOTIDE SEQUENCE</scope>
    <source>
        <strain evidence="1">Lp167-67</strain>
    </source>
</reference>
<proteinExistence type="predicted"/>
<organism evidence="1">
    <name type="scientific">Limosilactobacillus reuteri</name>
    <name type="common">Lactobacillus reuteri</name>
    <dbReference type="NCBI Taxonomy" id="1598"/>
    <lineage>
        <taxon>Bacteria</taxon>
        <taxon>Bacillati</taxon>
        <taxon>Bacillota</taxon>
        <taxon>Bacilli</taxon>
        <taxon>Lactobacillales</taxon>
        <taxon>Lactobacillaceae</taxon>
        <taxon>Limosilactobacillus</taxon>
    </lineage>
</organism>
<evidence type="ECO:0000313" key="1">
    <source>
        <dbReference type="EMBL" id="CUR42695.1"/>
    </source>
</evidence>
<name>A0A0U5JYV3_LIMRT</name>
<dbReference type="EMBL" id="LN887716">
    <property type="protein sequence ID" value="CUR42695.1"/>
    <property type="molecule type" value="Genomic_DNA"/>
</dbReference>